<protein>
    <submittedName>
        <fullName evidence="3">Uncharacterized protein</fullName>
    </submittedName>
</protein>
<feature type="region of interest" description="Disordered" evidence="1">
    <location>
        <begin position="370"/>
        <end position="411"/>
    </location>
</feature>
<reference evidence="3" key="1">
    <citation type="submission" date="2020-09" db="EMBL/GenBank/DDBJ databases">
        <authorList>
            <person name="Kikuchi T."/>
        </authorList>
    </citation>
    <scope>NUCLEOTIDE SEQUENCE</scope>
    <source>
        <strain evidence="3">SH1</strain>
    </source>
</reference>
<dbReference type="EMBL" id="CAJFCW020000006">
    <property type="protein sequence ID" value="CAG9124172.1"/>
    <property type="molecule type" value="Genomic_DNA"/>
</dbReference>
<keyword evidence="2" id="KW-0812">Transmembrane</keyword>
<organism evidence="3 4">
    <name type="scientific">Bursaphelenchus okinawaensis</name>
    <dbReference type="NCBI Taxonomy" id="465554"/>
    <lineage>
        <taxon>Eukaryota</taxon>
        <taxon>Metazoa</taxon>
        <taxon>Ecdysozoa</taxon>
        <taxon>Nematoda</taxon>
        <taxon>Chromadorea</taxon>
        <taxon>Rhabditida</taxon>
        <taxon>Tylenchina</taxon>
        <taxon>Tylenchomorpha</taxon>
        <taxon>Aphelenchoidea</taxon>
        <taxon>Aphelenchoididae</taxon>
        <taxon>Bursaphelenchus</taxon>
    </lineage>
</organism>
<proteinExistence type="predicted"/>
<name>A0A811LM12_9BILA</name>
<comment type="caution">
    <text evidence="3">The sequence shown here is derived from an EMBL/GenBank/DDBJ whole genome shotgun (WGS) entry which is preliminary data.</text>
</comment>
<evidence type="ECO:0000256" key="1">
    <source>
        <dbReference type="SAM" id="MobiDB-lite"/>
    </source>
</evidence>
<dbReference type="EMBL" id="CAJFDH010000006">
    <property type="protein sequence ID" value="CAD5228144.1"/>
    <property type="molecule type" value="Genomic_DNA"/>
</dbReference>
<keyword evidence="2" id="KW-1133">Transmembrane helix</keyword>
<feature type="compositionally biased region" description="Polar residues" evidence="1">
    <location>
        <begin position="399"/>
        <end position="411"/>
    </location>
</feature>
<keyword evidence="4" id="KW-1185">Reference proteome</keyword>
<dbReference type="Proteomes" id="UP000783686">
    <property type="component" value="Unassembled WGS sequence"/>
</dbReference>
<evidence type="ECO:0000313" key="4">
    <source>
        <dbReference type="Proteomes" id="UP000614601"/>
    </source>
</evidence>
<feature type="transmembrane region" description="Helical" evidence="2">
    <location>
        <begin position="301"/>
        <end position="334"/>
    </location>
</feature>
<evidence type="ECO:0000256" key="2">
    <source>
        <dbReference type="SAM" id="Phobius"/>
    </source>
</evidence>
<keyword evidence="2" id="KW-0472">Membrane</keyword>
<sequence>MKACQQCIRTLDVPPEKLVPFYRYNRSASNVCNLELFIMTGVSPQDKKEFFVENATEYAMIGYPKEHIERQSMRTVGLYTYNGDTVYHHVNLILLGLEDMPTEYIWRHTNIDPKLGFYTVVNADGNFHMIICDVLKMYQQFGDAVECNYYNLNLRQFSFVKKEEITAIPSLFKPSLDRRDVIFLEYNGLNTYQWNYLEEKLYQEPDRTLEAAEEVMYDKETYQMVEEDFFFRFNLTKCNPPLFSPYRECKAQIAYDKPSNQMIQAAKLLTVCDYIGGCKGVCKNVNVHQFESVKRQKNLVFVLSTIMSGGAFLVLGIYIFILSGLVHLFVSHIATQRKFAKKRMNDLKKVKLMESKSRLEQAKRKEAAYMEQQGRVFKPPSPAQKPISPKNPFPAQKPKSPSQKAPNTPTI</sequence>
<gene>
    <name evidence="3" type="ORF">BOKJ2_LOCUS12531</name>
</gene>
<dbReference type="Proteomes" id="UP000614601">
    <property type="component" value="Unassembled WGS sequence"/>
</dbReference>
<accession>A0A811LM12</accession>
<dbReference type="AlphaFoldDB" id="A0A811LM12"/>
<evidence type="ECO:0000313" key="3">
    <source>
        <dbReference type="EMBL" id="CAD5228144.1"/>
    </source>
</evidence>